<accession>A0ABD5S3Z8</accession>
<dbReference type="Proteomes" id="UP001596328">
    <property type="component" value="Unassembled WGS sequence"/>
</dbReference>
<keyword evidence="2" id="KW-1185">Reference proteome</keyword>
<reference evidence="1 2" key="1">
    <citation type="journal article" date="2019" name="Int. J. Syst. Evol. Microbiol.">
        <title>The Global Catalogue of Microorganisms (GCM) 10K type strain sequencing project: providing services to taxonomists for standard genome sequencing and annotation.</title>
        <authorList>
            <consortium name="The Broad Institute Genomics Platform"/>
            <consortium name="The Broad Institute Genome Sequencing Center for Infectious Disease"/>
            <person name="Wu L."/>
            <person name="Ma J."/>
        </authorList>
    </citation>
    <scope>NUCLEOTIDE SEQUENCE [LARGE SCALE GENOMIC DNA]</scope>
    <source>
        <strain evidence="1 2">NBRC 111368</strain>
    </source>
</reference>
<feature type="non-terminal residue" evidence="1">
    <location>
        <position position="1"/>
    </location>
</feature>
<evidence type="ECO:0000313" key="2">
    <source>
        <dbReference type="Proteomes" id="UP001596328"/>
    </source>
</evidence>
<dbReference type="EMBL" id="JBHSWU010001085">
    <property type="protein sequence ID" value="MFC6726395.1"/>
    <property type="molecule type" value="Genomic_DNA"/>
</dbReference>
<dbReference type="AlphaFoldDB" id="A0ABD5S3Z8"/>
<gene>
    <name evidence="1" type="ORF">ACFQE1_18915</name>
</gene>
<evidence type="ECO:0000313" key="1">
    <source>
        <dbReference type="EMBL" id="MFC6726395.1"/>
    </source>
</evidence>
<name>A0ABD5S3Z8_9EURY</name>
<sequence length="85" mass="9346">LLLGSLLAVAIETRHGAELRVDGLRDPDARWSDSALPTVEPDGRRRPAVEGALLAYDRFDLSTESAAALADLSVEDFEAERRTRR</sequence>
<comment type="caution">
    <text evidence="1">The sequence shown here is derived from an EMBL/GenBank/DDBJ whole genome shotgun (WGS) entry which is preliminary data.</text>
</comment>
<proteinExistence type="predicted"/>
<organism evidence="1 2">
    <name type="scientific">Halobium palmae</name>
    <dbReference type="NCBI Taxonomy" id="1776492"/>
    <lineage>
        <taxon>Archaea</taxon>
        <taxon>Methanobacteriati</taxon>
        <taxon>Methanobacteriota</taxon>
        <taxon>Stenosarchaea group</taxon>
        <taxon>Halobacteria</taxon>
        <taxon>Halobacteriales</taxon>
        <taxon>Haloferacaceae</taxon>
        <taxon>Halobium</taxon>
    </lineage>
</organism>
<protein>
    <submittedName>
        <fullName evidence="1">Uncharacterized protein</fullName>
    </submittedName>
</protein>